<proteinExistence type="predicted"/>
<dbReference type="AlphaFoldDB" id="A0A7R7VJR5"/>
<organism evidence="2 3">
    <name type="scientific">Aspergillus chevalieri</name>
    <name type="common">Eurotium chevalieri</name>
    <dbReference type="NCBI Taxonomy" id="182096"/>
    <lineage>
        <taxon>Eukaryota</taxon>
        <taxon>Fungi</taxon>
        <taxon>Dikarya</taxon>
        <taxon>Ascomycota</taxon>
        <taxon>Pezizomycotina</taxon>
        <taxon>Eurotiomycetes</taxon>
        <taxon>Eurotiomycetidae</taxon>
        <taxon>Eurotiales</taxon>
        <taxon>Aspergillaceae</taxon>
        <taxon>Aspergillus</taxon>
        <taxon>Aspergillus subgen. Aspergillus</taxon>
    </lineage>
</organism>
<dbReference type="GeneID" id="66980279"/>
<sequence length="316" mass="34872">MKPCLTKGLSGHGCLYKEVHWSPTVTTIQHPQSETSTSRPSSTLDIDYLEHVRSFLDHQREKFEVERGLFAEERRLWDEERRLLKSRIFELEANLRGNGNGYGAHSSVANAKSDLFGPPLPNYSKQVREGSNPRGKLAGIFGEAEAEKSSDQAISTPKSRVPREVIAQVMTPPSPAAPPALESQETLPSPSPTSRHRNALKLKLSELGPPDRNLTRDAGHTPMAAVVETETDTDQPPSPSEGNSLSRQPTENSDSYFPDLPEDPALKGPLSLLNEEEHDRGFLEELNQKLMDQTGDPSDGHKDQDKVEASSQAKQP</sequence>
<dbReference type="EMBL" id="AP024417">
    <property type="protein sequence ID" value="BCR85920.1"/>
    <property type="molecule type" value="Genomic_DNA"/>
</dbReference>
<dbReference type="RefSeq" id="XP_043134442.1">
    <property type="nucleotide sequence ID" value="XM_043275454.1"/>
</dbReference>
<feature type="region of interest" description="Disordered" evidence="1">
    <location>
        <begin position="229"/>
        <end position="316"/>
    </location>
</feature>
<dbReference type="KEGG" id="ache:ACHE_21378A"/>
<evidence type="ECO:0000313" key="3">
    <source>
        <dbReference type="Proteomes" id="UP000637239"/>
    </source>
</evidence>
<feature type="region of interest" description="Disordered" evidence="1">
    <location>
        <begin position="171"/>
        <end position="196"/>
    </location>
</feature>
<dbReference type="Proteomes" id="UP000637239">
    <property type="component" value="Chromosome 2"/>
</dbReference>
<accession>A0A7R7VJR5</accession>
<reference evidence="2" key="1">
    <citation type="submission" date="2021-01" db="EMBL/GenBank/DDBJ databases">
        <authorList>
            <consortium name="Aspergillus chevalieri M1 genome sequencing consortium"/>
            <person name="Kazuki M."/>
            <person name="Futagami T."/>
        </authorList>
    </citation>
    <scope>NUCLEOTIDE SEQUENCE</scope>
    <source>
        <strain evidence="2">M1</strain>
    </source>
</reference>
<name>A0A7R7VJR5_ASPCH</name>
<feature type="compositionally biased region" description="Basic and acidic residues" evidence="1">
    <location>
        <begin position="298"/>
        <end position="308"/>
    </location>
</feature>
<gene>
    <name evidence="2" type="ORF">ACHE_21378A</name>
</gene>
<evidence type="ECO:0000313" key="2">
    <source>
        <dbReference type="EMBL" id="BCR85920.1"/>
    </source>
</evidence>
<reference evidence="2" key="2">
    <citation type="submission" date="2021-02" db="EMBL/GenBank/DDBJ databases">
        <title>Aspergillus chevalieri M1 genome sequence.</title>
        <authorList>
            <person name="Kadooka C."/>
            <person name="Mori K."/>
            <person name="Futagami T."/>
        </authorList>
    </citation>
    <scope>NUCLEOTIDE SEQUENCE</scope>
    <source>
        <strain evidence="2">M1</strain>
    </source>
</reference>
<feature type="compositionally biased region" description="Basic and acidic residues" evidence="1">
    <location>
        <begin position="275"/>
        <end position="287"/>
    </location>
</feature>
<feature type="compositionally biased region" description="Polar residues" evidence="1">
    <location>
        <begin position="240"/>
        <end position="255"/>
    </location>
</feature>
<evidence type="ECO:0000256" key="1">
    <source>
        <dbReference type="SAM" id="MobiDB-lite"/>
    </source>
</evidence>
<keyword evidence="3" id="KW-1185">Reference proteome</keyword>
<protein>
    <submittedName>
        <fullName evidence="2">Uncharacterized protein</fullName>
    </submittedName>
</protein>